<gene>
    <name evidence="1" type="ORF">QFC22_001547</name>
</gene>
<comment type="caution">
    <text evidence="1">The sequence shown here is derived from an EMBL/GenBank/DDBJ whole genome shotgun (WGS) entry which is preliminary data.</text>
</comment>
<reference evidence="1" key="1">
    <citation type="submission" date="2023-04" db="EMBL/GenBank/DDBJ databases">
        <title>Draft Genome sequencing of Naganishia species isolated from polar environments using Oxford Nanopore Technology.</title>
        <authorList>
            <person name="Leo P."/>
            <person name="Venkateswaran K."/>
        </authorList>
    </citation>
    <scope>NUCLEOTIDE SEQUENCE</scope>
    <source>
        <strain evidence="1">MNA-CCFEE 5425</strain>
    </source>
</reference>
<proteinExistence type="predicted"/>
<organism evidence="1 2">
    <name type="scientific">Naganishia vaughanmartiniae</name>
    <dbReference type="NCBI Taxonomy" id="1424756"/>
    <lineage>
        <taxon>Eukaryota</taxon>
        <taxon>Fungi</taxon>
        <taxon>Dikarya</taxon>
        <taxon>Basidiomycota</taxon>
        <taxon>Agaricomycotina</taxon>
        <taxon>Tremellomycetes</taxon>
        <taxon>Filobasidiales</taxon>
        <taxon>Filobasidiaceae</taxon>
        <taxon>Naganishia</taxon>
    </lineage>
</organism>
<dbReference type="EMBL" id="JASBWU010000003">
    <property type="protein sequence ID" value="KAJ9123348.1"/>
    <property type="molecule type" value="Genomic_DNA"/>
</dbReference>
<evidence type="ECO:0000313" key="2">
    <source>
        <dbReference type="Proteomes" id="UP001243375"/>
    </source>
</evidence>
<protein>
    <submittedName>
        <fullName evidence="1">Uncharacterized protein</fullName>
    </submittedName>
</protein>
<evidence type="ECO:0000313" key="1">
    <source>
        <dbReference type="EMBL" id="KAJ9123348.1"/>
    </source>
</evidence>
<keyword evidence="2" id="KW-1185">Reference proteome</keyword>
<name>A0ACC2XI91_9TREE</name>
<sequence length="572" mass="62344">MSGNASLDSPIEEKYGSDFKSEYAHQEVASKNALEAIGVRVVNRPEELASAERKQVGSAALAAALAKSAINPTSRESFTLYACCFITFLCACANGYDGSLFSGVNGMTTYQNYFKTGTVGDKVSQIFSMYTVGSLVGAFSAGPISDRFGRKWGMFVGGCVIVAGTAIVASAHKIEQLIGGRFVLGWGIAIMTVAAPSYCVEIAPPHWRGKFVGFYNCGWFGGAIPAAAITFGTNYMSSNWGWRLPMLMQGFAPFLVMCSVWFIPESPRWLMANGREEEALAFLTKYHGNNNPDSALVQLQWVEFKENIDLDASDKRWWDYRALFATKNARYRFLQVMMISVFGQFSGNGLGYFNVVIYKNLGYNSSAVQLALNLANQVASAICALTAAAFTDRMPRIKILTFGTAGCAVLLAINAGLSEVWARQPVDADGTVINPKLGVGQGALAAYFLFNALFSFTYTPLQGVFPTENLENTARAKGMAFSGVCVSLIGFINTYAGPIALQNIKNRYVFVFVGWDLVEAAAWWTLGVETQGKTLEELDEIYNAPYPPFYSRKKQTIAIKDGEVLAAIHDEL</sequence>
<dbReference type="Proteomes" id="UP001243375">
    <property type="component" value="Unassembled WGS sequence"/>
</dbReference>
<accession>A0ACC2XI91</accession>